<organism evidence="1 2">
    <name type="scientific">Hibiscus sabdariffa</name>
    <name type="common">roselle</name>
    <dbReference type="NCBI Taxonomy" id="183260"/>
    <lineage>
        <taxon>Eukaryota</taxon>
        <taxon>Viridiplantae</taxon>
        <taxon>Streptophyta</taxon>
        <taxon>Embryophyta</taxon>
        <taxon>Tracheophyta</taxon>
        <taxon>Spermatophyta</taxon>
        <taxon>Magnoliopsida</taxon>
        <taxon>eudicotyledons</taxon>
        <taxon>Gunneridae</taxon>
        <taxon>Pentapetalae</taxon>
        <taxon>rosids</taxon>
        <taxon>malvids</taxon>
        <taxon>Malvales</taxon>
        <taxon>Malvaceae</taxon>
        <taxon>Malvoideae</taxon>
        <taxon>Hibiscus</taxon>
    </lineage>
</organism>
<name>A0ABR2DIB8_9ROSI</name>
<comment type="caution">
    <text evidence="1">The sequence shown here is derived from an EMBL/GenBank/DDBJ whole genome shotgun (WGS) entry which is preliminary data.</text>
</comment>
<evidence type="ECO:0000313" key="1">
    <source>
        <dbReference type="EMBL" id="KAK8539521.1"/>
    </source>
</evidence>
<protein>
    <submittedName>
        <fullName evidence="1">Uncharacterized protein</fullName>
    </submittedName>
</protein>
<proteinExistence type="predicted"/>
<dbReference type="Proteomes" id="UP001472677">
    <property type="component" value="Unassembled WGS sequence"/>
</dbReference>
<reference evidence="1 2" key="1">
    <citation type="journal article" date="2024" name="G3 (Bethesda)">
        <title>Genome assembly of Hibiscus sabdariffa L. provides insights into metabolisms of medicinal natural products.</title>
        <authorList>
            <person name="Kim T."/>
        </authorList>
    </citation>
    <scope>NUCLEOTIDE SEQUENCE [LARGE SCALE GENOMIC DNA]</scope>
    <source>
        <strain evidence="1">TK-2024</strain>
        <tissue evidence="1">Old leaves</tissue>
    </source>
</reference>
<gene>
    <name evidence="1" type="ORF">V6N12_043146</name>
</gene>
<sequence length="273" mass="30804">MSEALNEMRLSSRCRSRHRTGVISTPLEKNKMLDTLNMQRHRSVGHLDALEKNTMSEALNGQMMRSHFGRSCVVQDMDVRVISTPLERNTTSEALNRFGDAVKDIFMDCGVVETLPKGILCKSSSPHVMLAYALMYLTENLIGLMRIKSIEERLEETPFVKKSINKALTSSSNFSLSLISMEARSLDKASSWVFSVQVISYRLTFSSLLIKVRSLFVEGLASRTSLLARRWGKLKNIVEASWRQQLGQTLATGELSLLCFFEKNHYHCSVKGS</sequence>
<accession>A0ABR2DIB8</accession>
<evidence type="ECO:0000313" key="2">
    <source>
        <dbReference type="Proteomes" id="UP001472677"/>
    </source>
</evidence>
<keyword evidence="2" id="KW-1185">Reference proteome</keyword>
<dbReference type="EMBL" id="JBBPBM010000026">
    <property type="protein sequence ID" value="KAK8539521.1"/>
    <property type="molecule type" value="Genomic_DNA"/>
</dbReference>